<feature type="compositionally biased region" description="Basic and acidic residues" evidence="4">
    <location>
        <begin position="172"/>
        <end position="181"/>
    </location>
</feature>
<name>A0A8H7PQC0_MORIS</name>
<comment type="caution">
    <text evidence="6">The sequence shown here is derived from an EMBL/GenBank/DDBJ whole genome shotgun (WGS) entry which is preliminary data.</text>
</comment>
<feature type="domain" description="Rab-GAP TBC" evidence="5">
    <location>
        <begin position="357"/>
        <end position="542"/>
    </location>
</feature>
<dbReference type="Proteomes" id="UP000654370">
    <property type="component" value="Unassembled WGS sequence"/>
</dbReference>
<dbReference type="SMART" id="SM00164">
    <property type="entry name" value="TBC"/>
    <property type="match status" value="1"/>
</dbReference>
<evidence type="ECO:0000256" key="2">
    <source>
        <dbReference type="ARBA" id="ARBA00023054"/>
    </source>
</evidence>
<feature type="compositionally biased region" description="Polar residues" evidence="4">
    <location>
        <begin position="152"/>
        <end position="170"/>
    </location>
</feature>
<protein>
    <recommendedName>
        <fullName evidence="5">Rab-GAP TBC domain-containing protein</fullName>
    </recommendedName>
</protein>
<evidence type="ECO:0000256" key="4">
    <source>
        <dbReference type="SAM" id="MobiDB-lite"/>
    </source>
</evidence>
<evidence type="ECO:0000259" key="5">
    <source>
        <dbReference type="PROSITE" id="PS50086"/>
    </source>
</evidence>
<feature type="compositionally biased region" description="Polar residues" evidence="4">
    <location>
        <begin position="122"/>
        <end position="143"/>
    </location>
</feature>
<keyword evidence="7" id="KW-1185">Reference proteome</keyword>
<dbReference type="Gene3D" id="1.10.10.750">
    <property type="entry name" value="Ypt/Rab-GAP domain of gyp1p, domain 1"/>
    <property type="match status" value="1"/>
</dbReference>
<evidence type="ECO:0000256" key="3">
    <source>
        <dbReference type="SAM" id="Coils"/>
    </source>
</evidence>
<dbReference type="Gene3D" id="1.10.8.270">
    <property type="entry name" value="putative rabgap domain of human tbc1 domain family member 14 like domains"/>
    <property type="match status" value="1"/>
</dbReference>
<feature type="compositionally biased region" description="Basic and acidic residues" evidence="4">
    <location>
        <begin position="1"/>
        <end position="10"/>
    </location>
</feature>
<dbReference type="SUPFAM" id="SSF47923">
    <property type="entry name" value="Ypt/Rab-GAP domain of gyp1p"/>
    <property type="match status" value="2"/>
</dbReference>
<dbReference type="Gene3D" id="1.10.472.80">
    <property type="entry name" value="Ypt/Rab-GAP domain of gyp1p, domain 3"/>
    <property type="match status" value="1"/>
</dbReference>
<dbReference type="OrthoDB" id="295078at2759"/>
<gene>
    <name evidence="6" type="ORF">INT43_003486</name>
</gene>
<evidence type="ECO:0000256" key="1">
    <source>
        <dbReference type="ARBA" id="ARBA00022468"/>
    </source>
</evidence>
<dbReference type="GO" id="GO:0005096">
    <property type="term" value="F:GTPase activator activity"/>
    <property type="evidence" value="ECO:0007669"/>
    <property type="project" value="UniProtKB-KW"/>
</dbReference>
<dbReference type="PROSITE" id="PS50086">
    <property type="entry name" value="TBC_RABGAP"/>
    <property type="match status" value="1"/>
</dbReference>
<accession>A0A8H7PQC0</accession>
<keyword evidence="2 3" id="KW-0175">Coiled coil</keyword>
<organism evidence="6 7">
    <name type="scientific">Mortierella isabellina</name>
    <name type="common">Filamentous fungus</name>
    <name type="synonym">Umbelopsis isabellina</name>
    <dbReference type="NCBI Taxonomy" id="91625"/>
    <lineage>
        <taxon>Eukaryota</taxon>
        <taxon>Fungi</taxon>
        <taxon>Fungi incertae sedis</taxon>
        <taxon>Mucoromycota</taxon>
        <taxon>Mucoromycotina</taxon>
        <taxon>Umbelopsidomycetes</taxon>
        <taxon>Umbelopsidales</taxon>
        <taxon>Umbelopsidaceae</taxon>
        <taxon>Umbelopsis</taxon>
    </lineage>
</organism>
<keyword evidence="1" id="KW-0343">GTPase activation</keyword>
<proteinExistence type="predicted"/>
<dbReference type="FunFam" id="1.10.8.270:FF:000001">
    <property type="entry name" value="TBC1 domain family member 1"/>
    <property type="match status" value="1"/>
</dbReference>
<dbReference type="FunFam" id="1.10.10.750:FF:000003">
    <property type="entry name" value="GTPase activating protein (Evi5)"/>
    <property type="match status" value="1"/>
</dbReference>
<feature type="coiled-coil region" evidence="3">
    <location>
        <begin position="593"/>
        <end position="662"/>
    </location>
</feature>
<evidence type="ECO:0000313" key="6">
    <source>
        <dbReference type="EMBL" id="KAG2178233.1"/>
    </source>
</evidence>
<reference evidence="6" key="1">
    <citation type="submission" date="2020-12" db="EMBL/GenBank/DDBJ databases">
        <title>Metabolic potential, ecology and presence of endohyphal bacteria is reflected in genomic diversity of Mucoromycotina.</title>
        <authorList>
            <person name="Muszewska A."/>
            <person name="Okrasinska A."/>
            <person name="Steczkiewicz K."/>
            <person name="Drgas O."/>
            <person name="Orlowska M."/>
            <person name="Perlinska-Lenart U."/>
            <person name="Aleksandrzak-Piekarczyk T."/>
            <person name="Szatraj K."/>
            <person name="Zielenkiewicz U."/>
            <person name="Pilsyk S."/>
            <person name="Malc E."/>
            <person name="Mieczkowski P."/>
            <person name="Kruszewska J.S."/>
            <person name="Biernat P."/>
            <person name="Pawlowska J."/>
        </authorList>
    </citation>
    <scope>NUCLEOTIDE SEQUENCE</scope>
    <source>
        <strain evidence="6">WA0000067209</strain>
    </source>
</reference>
<feature type="region of interest" description="Disordered" evidence="4">
    <location>
        <begin position="1"/>
        <end position="224"/>
    </location>
</feature>
<feature type="region of interest" description="Disordered" evidence="4">
    <location>
        <begin position="242"/>
        <end position="265"/>
    </location>
</feature>
<sequence length="730" mass="83385">MLDNDSKADTTADTASQTQETMALAYQEQVTIRSEPQSPEHAIAKNEKTPLSESFLPETVITTPDEGGTSENENFETPKDASAIQSVYTETEDDFESAEEYEPSEESAKATDGVVKNRKRSNISQRSSTDATVDIRSSLSSTFERLHETDELNSGESDTSATTSVSSPTESYKPESDKENSDDSPVNEIDPRSRKVTSLPPQPTEALRVSMEGIALPSKSRKMRLDDHKKVKGFAKHFSFPMNPFAKSPEQPVSDDTPPKRPSELYQKRMKKMSSDKQRARESITSIVSLRDMLALKGRTSEEQHSIVFGELEKLKHEIDGLFLTRQLADFWASVLVDYEKINKSNSKLLSEHIQLGIPSSLRGMMWQLFSGSKDEELEERYRELLDETSSHEKLILRDLARTFPGHQYFKERGGAGQEGLFNVVKAYSLYDPEVGYCQGLAFVVGPLLLNMPDEEAFCVLVQLMKKYGLRGHFTPQMEQLHCRLYQFEQLLLDKLPHIYRYLHEQGIRSTMYASQWFMTLFAYKFPLDLVFRIFDIILAEGIDCIFKFALANDDRRLVYDACSISLNQKKLKQYAKQHDVLMVKEQQMFDKQETLRQSNRELMETVQRLEKSIMKLQQDHEEVASQVITSKIDLARMDSENSELRNQNSILRRQLDELPAEIEGKWTVQFDTLCEKNAGLVQKNSALEDKLTAQEGILIDFKMKYAESENDNESLLKQLNQLKKITSSD</sequence>
<dbReference type="InterPro" id="IPR050302">
    <property type="entry name" value="Rab_GAP_TBC_domain"/>
</dbReference>
<dbReference type="InterPro" id="IPR035969">
    <property type="entry name" value="Rab-GAP_TBC_sf"/>
</dbReference>
<dbReference type="PANTHER" id="PTHR47219:SF9">
    <property type="entry name" value="GTPASE ACTIVATING PROTEIN AND CENTROSOME-ASSOCIATED, ISOFORM B"/>
    <property type="match status" value="1"/>
</dbReference>
<dbReference type="EMBL" id="JAEPQZ010000008">
    <property type="protein sequence ID" value="KAG2178233.1"/>
    <property type="molecule type" value="Genomic_DNA"/>
</dbReference>
<dbReference type="AlphaFoldDB" id="A0A8H7PQC0"/>
<dbReference type="GO" id="GO:0031267">
    <property type="term" value="F:small GTPase binding"/>
    <property type="evidence" value="ECO:0007669"/>
    <property type="project" value="TreeGrafter"/>
</dbReference>
<dbReference type="InterPro" id="IPR000195">
    <property type="entry name" value="Rab-GAP-TBC_dom"/>
</dbReference>
<feature type="compositionally biased region" description="Polar residues" evidence="4">
    <location>
        <begin position="28"/>
        <end position="37"/>
    </location>
</feature>
<feature type="compositionally biased region" description="Acidic residues" evidence="4">
    <location>
        <begin position="90"/>
        <end position="105"/>
    </location>
</feature>
<dbReference type="Pfam" id="PF23436">
    <property type="entry name" value="RabGap-TBC_2"/>
    <property type="match status" value="1"/>
</dbReference>
<dbReference type="PANTHER" id="PTHR47219">
    <property type="entry name" value="RAB GTPASE-ACTIVATING PROTEIN 1-LIKE"/>
    <property type="match status" value="1"/>
</dbReference>
<evidence type="ECO:0000313" key="7">
    <source>
        <dbReference type="Proteomes" id="UP000654370"/>
    </source>
</evidence>